<dbReference type="Proteomes" id="UP000030745">
    <property type="component" value="Unassembled WGS sequence"/>
</dbReference>
<dbReference type="AlphaFoldDB" id="A0A067BTK6"/>
<accession>A0A067BTK6</accession>
<evidence type="ECO:0000313" key="10">
    <source>
        <dbReference type="EMBL" id="KDO20150.1"/>
    </source>
</evidence>
<dbReference type="KEGG" id="spar:SPRG_13976"/>
<dbReference type="VEuPathDB" id="FungiDB:SPRG_13976"/>
<evidence type="ECO:0000256" key="7">
    <source>
        <dbReference type="SAM" id="Phobius"/>
    </source>
</evidence>
<sequence length="341" mass="37416">MTSRSVLLHALVLLVALMASAHAASSFIFDMDAAVEEECFLENLDARSSQNKLLFRFEILEPTTYDAVDVAIRSPTGRIVESWNKTTRAHTSQAVRESGVYHFCFSKLPASSRRITVSYAFDFLSVGSRIMTGKPTKMAFVEFSLAGVSKGLVGEKTRIMLSFSVEYTSQLSMDMTLSHVKGGLKHPMSWESMEHHVESFQASILQGARAETGGILSFDVTDLVSDTLRAGGQSLAFSVQCDEDASARLSGMVGSPVDHWPIITYEEIGLHVMVEIAAFKTRVWDLKGQLSSILQNERSSRNVAESANSSVFSMNIIVNLVLVAMGVAQVFYVRKLLGSGY</sequence>
<dbReference type="OrthoDB" id="62956at2759"/>
<gene>
    <name evidence="10" type="ORF">SPRG_13976</name>
</gene>
<comment type="similarity">
    <text evidence="2">Belongs to the EMP24/GP25L family.</text>
</comment>
<dbReference type="PANTHER" id="PTHR22811">
    <property type="entry name" value="TRANSMEMBRANE EMP24 DOMAIN-CONTAINING PROTEIN"/>
    <property type="match status" value="1"/>
</dbReference>
<dbReference type="InterPro" id="IPR015720">
    <property type="entry name" value="Emp24-like"/>
</dbReference>
<dbReference type="EMBL" id="KK583322">
    <property type="protein sequence ID" value="KDO20150.1"/>
    <property type="molecule type" value="Genomic_DNA"/>
</dbReference>
<keyword evidence="11" id="KW-1185">Reference proteome</keyword>
<evidence type="ECO:0000256" key="3">
    <source>
        <dbReference type="ARBA" id="ARBA00022692"/>
    </source>
</evidence>
<dbReference type="OMA" id="SWESMEH"/>
<keyword evidence="3 7" id="KW-0812">Transmembrane</keyword>
<evidence type="ECO:0000256" key="2">
    <source>
        <dbReference type="ARBA" id="ARBA00007104"/>
    </source>
</evidence>
<name>A0A067BTK6_SAPPC</name>
<evidence type="ECO:0000256" key="1">
    <source>
        <dbReference type="ARBA" id="ARBA00004479"/>
    </source>
</evidence>
<feature type="transmembrane region" description="Helical" evidence="7">
    <location>
        <begin position="311"/>
        <end position="333"/>
    </location>
</feature>
<dbReference type="InterPro" id="IPR009038">
    <property type="entry name" value="GOLD_dom"/>
</dbReference>
<dbReference type="GO" id="GO:0016020">
    <property type="term" value="C:membrane"/>
    <property type="evidence" value="ECO:0007669"/>
    <property type="project" value="UniProtKB-SubCell"/>
</dbReference>
<keyword evidence="5 7" id="KW-1133">Transmembrane helix</keyword>
<feature type="domain" description="GOLD" evidence="9">
    <location>
        <begin position="37"/>
        <end position="123"/>
    </location>
</feature>
<dbReference type="RefSeq" id="XP_012209144.1">
    <property type="nucleotide sequence ID" value="XM_012353754.1"/>
</dbReference>
<dbReference type="GeneID" id="24135811"/>
<evidence type="ECO:0000259" key="9">
    <source>
        <dbReference type="PROSITE" id="PS50866"/>
    </source>
</evidence>
<protein>
    <recommendedName>
        <fullName evidence="9">GOLD domain-containing protein</fullName>
    </recommendedName>
</protein>
<dbReference type="PROSITE" id="PS50866">
    <property type="entry name" value="GOLD"/>
    <property type="match status" value="1"/>
</dbReference>
<feature type="chain" id="PRO_5001637086" description="GOLD domain-containing protein" evidence="8">
    <location>
        <begin position="24"/>
        <end position="341"/>
    </location>
</feature>
<proteinExistence type="inferred from homology"/>
<feature type="signal peptide" evidence="8">
    <location>
        <begin position="1"/>
        <end position="23"/>
    </location>
</feature>
<evidence type="ECO:0000313" key="11">
    <source>
        <dbReference type="Proteomes" id="UP000030745"/>
    </source>
</evidence>
<dbReference type="SMART" id="SM01190">
    <property type="entry name" value="EMP24_GP25L"/>
    <property type="match status" value="1"/>
</dbReference>
<reference evidence="10 11" key="1">
    <citation type="journal article" date="2013" name="PLoS Genet.">
        <title>Distinctive expansion of potential virulence genes in the genome of the oomycete fish pathogen Saprolegnia parasitica.</title>
        <authorList>
            <person name="Jiang R.H."/>
            <person name="de Bruijn I."/>
            <person name="Haas B.J."/>
            <person name="Belmonte R."/>
            <person name="Lobach L."/>
            <person name="Christie J."/>
            <person name="van den Ackerveken G."/>
            <person name="Bottin A."/>
            <person name="Bulone V."/>
            <person name="Diaz-Moreno S.M."/>
            <person name="Dumas B."/>
            <person name="Fan L."/>
            <person name="Gaulin E."/>
            <person name="Govers F."/>
            <person name="Grenville-Briggs L.J."/>
            <person name="Horner N.R."/>
            <person name="Levin J.Z."/>
            <person name="Mammella M."/>
            <person name="Meijer H.J."/>
            <person name="Morris P."/>
            <person name="Nusbaum C."/>
            <person name="Oome S."/>
            <person name="Phillips A.J."/>
            <person name="van Rooyen D."/>
            <person name="Rzeszutek E."/>
            <person name="Saraiva M."/>
            <person name="Secombes C.J."/>
            <person name="Seidl M.F."/>
            <person name="Snel B."/>
            <person name="Stassen J.H."/>
            <person name="Sykes S."/>
            <person name="Tripathy S."/>
            <person name="van den Berg H."/>
            <person name="Vega-Arreguin J.C."/>
            <person name="Wawra S."/>
            <person name="Young S.K."/>
            <person name="Zeng Q."/>
            <person name="Dieguez-Uribeondo J."/>
            <person name="Russ C."/>
            <person name="Tyler B.M."/>
            <person name="van West P."/>
        </authorList>
    </citation>
    <scope>NUCLEOTIDE SEQUENCE [LARGE SCALE GENOMIC DNA]</scope>
    <source>
        <strain evidence="10 11">CBS 223.65</strain>
    </source>
</reference>
<evidence type="ECO:0000256" key="4">
    <source>
        <dbReference type="ARBA" id="ARBA00022729"/>
    </source>
</evidence>
<dbReference type="STRING" id="695850.A0A067BTK6"/>
<keyword evidence="4 8" id="KW-0732">Signal</keyword>
<evidence type="ECO:0000256" key="5">
    <source>
        <dbReference type="ARBA" id="ARBA00022989"/>
    </source>
</evidence>
<organism evidence="10 11">
    <name type="scientific">Saprolegnia parasitica (strain CBS 223.65)</name>
    <dbReference type="NCBI Taxonomy" id="695850"/>
    <lineage>
        <taxon>Eukaryota</taxon>
        <taxon>Sar</taxon>
        <taxon>Stramenopiles</taxon>
        <taxon>Oomycota</taxon>
        <taxon>Saprolegniomycetes</taxon>
        <taxon>Saprolegniales</taxon>
        <taxon>Saprolegniaceae</taxon>
        <taxon>Saprolegnia</taxon>
    </lineage>
</organism>
<keyword evidence="6 7" id="KW-0472">Membrane</keyword>
<evidence type="ECO:0000256" key="8">
    <source>
        <dbReference type="SAM" id="SignalP"/>
    </source>
</evidence>
<comment type="subcellular location">
    <subcellularLocation>
        <location evidence="1">Membrane</location>
        <topology evidence="1">Single-pass type I membrane protein</topology>
    </subcellularLocation>
</comment>
<dbReference type="Pfam" id="PF01105">
    <property type="entry name" value="EMP24_GP25L"/>
    <property type="match status" value="2"/>
</dbReference>
<evidence type="ECO:0000256" key="6">
    <source>
        <dbReference type="ARBA" id="ARBA00023136"/>
    </source>
</evidence>